<dbReference type="RefSeq" id="XP_062710921.1">
    <property type="nucleotide sequence ID" value="XM_062854937.1"/>
</dbReference>
<feature type="compositionally biased region" description="Basic residues" evidence="1">
    <location>
        <begin position="163"/>
        <end position="173"/>
    </location>
</feature>
<feature type="compositionally biased region" description="Polar residues" evidence="1">
    <location>
        <begin position="60"/>
        <end position="72"/>
    </location>
</feature>
<dbReference type="EnsemblMetazoa" id="AALFPA23_007902.R10583">
    <property type="protein sequence ID" value="AALFPA23_007902.P10583"/>
    <property type="gene ID" value="AALFPA23_007902"/>
</dbReference>
<dbReference type="GeneID" id="109402989"/>
<protein>
    <recommendedName>
        <fullName evidence="4">Secreted protein</fullName>
    </recommendedName>
</protein>
<name>A0ABM1YCK4_AEDAL</name>
<organism evidence="2 3">
    <name type="scientific">Aedes albopictus</name>
    <name type="common">Asian tiger mosquito</name>
    <name type="synonym">Stegomyia albopicta</name>
    <dbReference type="NCBI Taxonomy" id="7160"/>
    <lineage>
        <taxon>Eukaryota</taxon>
        <taxon>Metazoa</taxon>
        <taxon>Ecdysozoa</taxon>
        <taxon>Arthropoda</taxon>
        <taxon>Hexapoda</taxon>
        <taxon>Insecta</taxon>
        <taxon>Pterygota</taxon>
        <taxon>Neoptera</taxon>
        <taxon>Endopterygota</taxon>
        <taxon>Diptera</taxon>
        <taxon>Nematocera</taxon>
        <taxon>Culicoidea</taxon>
        <taxon>Culicidae</taxon>
        <taxon>Culicinae</taxon>
        <taxon>Aedini</taxon>
        <taxon>Aedes</taxon>
        <taxon>Stegomyia</taxon>
    </lineage>
</organism>
<reference evidence="3" key="1">
    <citation type="journal article" date="2015" name="Proc. Natl. Acad. Sci. U.S.A.">
        <title>Genome sequence of the Asian Tiger mosquito, Aedes albopictus, reveals insights into its biology, genetics, and evolution.</title>
        <authorList>
            <person name="Chen X.G."/>
            <person name="Jiang X."/>
            <person name="Gu J."/>
            <person name="Xu M."/>
            <person name="Wu Y."/>
            <person name="Deng Y."/>
            <person name="Zhang C."/>
            <person name="Bonizzoni M."/>
            <person name="Dermauw W."/>
            <person name="Vontas J."/>
            <person name="Armbruster P."/>
            <person name="Huang X."/>
            <person name="Yang Y."/>
            <person name="Zhang H."/>
            <person name="He W."/>
            <person name="Peng H."/>
            <person name="Liu Y."/>
            <person name="Wu K."/>
            <person name="Chen J."/>
            <person name="Lirakis M."/>
            <person name="Topalis P."/>
            <person name="Van Leeuwen T."/>
            <person name="Hall A.B."/>
            <person name="Jiang X."/>
            <person name="Thorpe C."/>
            <person name="Mueller R.L."/>
            <person name="Sun C."/>
            <person name="Waterhouse R.M."/>
            <person name="Yan G."/>
            <person name="Tu Z.J."/>
            <person name="Fang X."/>
            <person name="James A.A."/>
        </authorList>
    </citation>
    <scope>NUCLEOTIDE SEQUENCE [LARGE SCALE GENOMIC DNA]</scope>
    <source>
        <strain evidence="3">Foshan</strain>
    </source>
</reference>
<evidence type="ECO:0000313" key="3">
    <source>
        <dbReference type="Proteomes" id="UP000069940"/>
    </source>
</evidence>
<accession>A0ABM1YCK4</accession>
<dbReference type="Proteomes" id="UP000069940">
    <property type="component" value="Unassembled WGS sequence"/>
</dbReference>
<evidence type="ECO:0008006" key="4">
    <source>
        <dbReference type="Google" id="ProtNLM"/>
    </source>
</evidence>
<keyword evidence="3" id="KW-1185">Reference proteome</keyword>
<feature type="region of interest" description="Disordered" evidence="1">
    <location>
        <begin position="60"/>
        <end position="99"/>
    </location>
</feature>
<sequence length="180" mass="20276">MKTSDSTGASKPTFCFDVKITEVINLSGRIVSAHRRQLKIPVDSRRRRSQRLIFCGESPSTSAQLCSSNNSSFDKESDDDADRHGKKRKRAAEDDSDSDFFGFAADSLLFERGQESLWNPLSNQDGEEPGQPEDVGATASQVGEGEPVPEGNVRISQQEVNHRRSKRKTKKRRKDDYEYY</sequence>
<reference evidence="2" key="2">
    <citation type="submission" date="2025-05" db="UniProtKB">
        <authorList>
            <consortium name="EnsemblMetazoa"/>
        </authorList>
    </citation>
    <scope>IDENTIFICATION</scope>
    <source>
        <strain evidence="2">Foshan</strain>
    </source>
</reference>
<evidence type="ECO:0000313" key="2">
    <source>
        <dbReference type="EnsemblMetazoa" id="AALFPA23_007902.P10583"/>
    </source>
</evidence>
<evidence type="ECO:0000256" key="1">
    <source>
        <dbReference type="SAM" id="MobiDB-lite"/>
    </source>
</evidence>
<proteinExistence type="predicted"/>
<feature type="region of interest" description="Disordered" evidence="1">
    <location>
        <begin position="115"/>
        <end position="180"/>
    </location>
</feature>